<reference evidence="1 2" key="1">
    <citation type="submission" date="2023-05" db="EMBL/GenBank/DDBJ databases">
        <title>Streptantibioticus silvisoli sp. nov., acidotolerant actinomycetes 1 from pine litter.</title>
        <authorList>
            <person name="Swiecimska M."/>
            <person name="Golinska P."/>
            <person name="Sangal V."/>
            <person name="Wachnowicz B."/>
            <person name="Goodfellow M."/>
        </authorList>
    </citation>
    <scope>NUCLEOTIDE SEQUENCE [LARGE SCALE GENOMIC DNA]</scope>
    <source>
        <strain evidence="1 2">SL54</strain>
    </source>
</reference>
<accession>A0ABT6W0L0</accession>
<dbReference type="Proteomes" id="UP001156398">
    <property type="component" value="Unassembled WGS sequence"/>
</dbReference>
<name>A0ABT6W0L0_9ACTN</name>
<proteinExistence type="predicted"/>
<gene>
    <name evidence="1" type="ORF">POF43_012375</name>
</gene>
<comment type="caution">
    <text evidence="1">The sequence shown here is derived from an EMBL/GenBank/DDBJ whole genome shotgun (WGS) entry which is preliminary data.</text>
</comment>
<keyword evidence="2" id="KW-1185">Reference proteome</keyword>
<dbReference type="RefSeq" id="WP_271325775.1">
    <property type="nucleotide sequence ID" value="NZ_JAAGKO020000014.1"/>
</dbReference>
<protein>
    <submittedName>
        <fullName evidence="1">Uncharacterized protein</fullName>
    </submittedName>
</protein>
<evidence type="ECO:0000313" key="2">
    <source>
        <dbReference type="Proteomes" id="UP001156398"/>
    </source>
</evidence>
<organism evidence="1 2">
    <name type="scientific">Streptantibioticus silvisoli</name>
    <dbReference type="NCBI Taxonomy" id="2705255"/>
    <lineage>
        <taxon>Bacteria</taxon>
        <taxon>Bacillati</taxon>
        <taxon>Actinomycetota</taxon>
        <taxon>Actinomycetes</taxon>
        <taxon>Kitasatosporales</taxon>
        <taxon>Streptomycetaceae</taxon>
        <taxon>Streptantibioticus</taxon>
    </lineage>
</organism>
<sequence>MAPTALEDVVRRGSWLLHEMLGAFRSGRQAREAGAVARMHKPQLGLCLSKFSLASNMQKPQYAPAEEPEVVAAVADLDRIEPTT</sequence>
<dbReference type="EMBL" id="JAAGKO020000014">
    <property type="protein sequence ID" value="MDI5963497.1"/>
    <property type="molecule type" value="Genomic_DNA"/>
</dbReference>
<evidence type="ECO:0000313" key="1">
    <source>
        <dbReference type="EMBL" id="MDI5963497.1"/>
    </source>
</evidence>